<feature type="transmembrane region" description="Helical" evidence="12">
    <location>
        <begin position="463"/>
        <end position="483"/>
    </location>
</feature>
<keyword evidence="12" id="KW-1133">Transmembrane helix</keyword>
<dbReference type="InterPro" id="IPR012001">
    <property type="entry name" value="Thiamin_PyroP_enz_TPP-bd_dom"/>
</dbReference>
<keyword evidence="16" id="KW-1185">Reference proteome</keyword>
<dbReference type="InterPro" id="IPR029035">
    <property type="entry name" value="DHS-like_NAD/FAD-binding_dom"/>
</dbReference>
<dbReference type="CDD" id="cd07035">
    <property type="entry name" value="TPP_PYR_POX_like"/>
    <property type="match status" value="1"/>
</dbReference>
<dbReference type="InterPro" id="IPR029061">
    <property type="entry name" value="THDP-binding"/>
</dbReference>
<evidence type="ECO:0000256" key="1">
    <source>
        <dbReference type="ARBA" id="ARBA00001964"/>
    </source>
</evidence>
<evidence type="ECO:0000256" key="6">
    <source>
        <dbReference type="ARBA" id="ARBA00023239"/>
    </source>
</evidence>
<evidence type="ECO:0000256" key="4">
    <source>
        <dbReference type="ARBA" id="ARBA00022842"/>
    </source>
</evidence>
<dbReference type="RefSeq" id="XP_012937041.1">
    <property type="nucleotide sequence ID" value="XM_013081587.2"/>
</dbReference>
<keyword evidence="12" id="KW-0472">Membrane</keyword>
<dbReference type="Gene3D" id="3.40.50.970">
    <property type="match status" value="2"/>
</dbReference>
<dbReference type="GeneID" id="101863396"/>
<evidence type="ECO:0000259" key="15">
    <source>
        <dbReference type="Pfam" id="PF02776"/>
    </source>
</evidence>
<comment type="similarity">
    <text evidence="2 11">Belongs to the TPP enzyme family.</text>
</comment>
<dbReference type="Pfam" id="PF00205">
    <property type="entry name" value="TPP_enzyme_M"/>
    <property type="match status" value="1"/>
</dbReference>
<evidence type="ECO:0000256" key="11">
    <source>
        <dbReference type="RuleBase" id="RU362132"/>
    </source>
</evidence>
<evidence type="ECO:0000256" key="7">
    <source>
        <dbReference type="ARBA" id="ARBA00044451"/>
    </source>
</evidence>
<comment type="cofactor">
    <cofactor evidence="1">
        <name>thiamine diphosphate</name>
        <dbReference type="ChEBI" id="CHEBI:58937"/>
    </cofactor>
</comment>
<evidence type="ECO:0000256" key="5">
    <source>
        <dbReference type="ARBA" id="ARBA00023052"/>
    </source>
</evidence>
<feature type="domain" description="Thiamine pyrophosphate enzyme TPP-binding" evidence="14">
    <location>
        <begin position="441"/>
        <end position="600"/>
    </location>
</feature>
<dbReference type="Gene3D" id="3.40.50.1220">
    <property type="entry name" value="TPP-binding domain"/>
    <property type="match status" value="1"/>
</dbReference>
<evidence type="ECO:0000256" key="12">
    <source>
        <dbReference type="SAM" id="Phobius"/>
    </source>
</evidence>
<keyword evidence="4" id="KW-0460">Magnesium</keyword>
<dbReference type="Pfam" id="PF02776">
    <property type="entry name" value="TPP_enzyme_N"/>
    <property type="match status" value="1"/>
</dbReference>
<dbReference type="InterPro" id="IPR011766">
    <property type="entry name" value="TPP_enzyme_TPP-bd"/>
</dbReference>
<dbReference type="PANTHER" id="PTHR43710:SF2">
    <property type="entry name" value="2-HYDROXYACYL-COA LYASE 1"/>
    <property type="match status" value="1"/>
</dbReference>
<keyword evidence="3" id="KW-0479">Metal-binding</keyword>
<dbReference type="CDD" id="cd02004">
    <property type="entry name" value="TPP_BZL_OCoD_HPCL"/>
    <property type="match status" value="1"/>
</dbReference>
<evidence type="ECO:0000256" key="8">
    <source>
        <dbReference type="ARBA" id="ARBA00044454"/>
    </source>
</evidence>
<evidence type="ECO:0000256" key="9">
    <source>
        <dbReference type="ARBA" id="ARBA00044518"/>
    </source>
</evidence>
<evidence type="ECO:0000256" key="3">
    <source>
        <dbReference type="ARBA" id="ARBA00022723"/>
    </source>
</evidence>
<dbReference type="Proteomes" id="UP000694888">
    <property type="component" value="Unplaced"/>
</dbReference>
<evidence type="ECO:0000259" key="13">
    <source>
        <dbReference type="Pfam" id="PF00205"/>
    </source>
</evidence>
<gene>
    <name evidence="17" type="primary">LOC101863396</name>
</gene>
<dbReference type="SUPFAM" id="SSF52518">
    <property type="entry name" value="Thiamin diphosphate-binding fold (THDP-binding)"/>
    <property type="match status" value="2"/>
</dbReference>
<dbReference type="Pfam" id="PF02775">
    <property type="entry name" value="TPP_enzyme_C"/>
    <property type="match status" value="1"/>
</dbReference>
<dbReference type="InterPro" id="IPR045025">
    <property type="entry name" value="HACL1-like"/>
</dbReference>
<reference evidence="17" key="1">
    <citation type="submission" date="2025-08" db="UniProtKB">
        <authorList>
            <consortium name="RefSeq"/>
        </authorList>
    </citation>
    <scope>IDENTIFICATION</scope>
</reference>
<organism evidence="16 17">
    <name type="scientific">Aplysia californica</name>
    <name type="common">California sea hare</name>
    <dbReference type="NCBI Taxonomy" id="6500"/>
    <lineage>
        <taxon>Eukaryota</taxon>
        <taxon>Metazoa</taxon>
        <taxon>Spiralia</taxon>
        <taxon>Lophotrochozoa</taxon>
        <taxon>Mollusca</taxon>
        <taxon>Gastropoda</taxon>
        <taxon>Heterobranchia</taxon>
        <taxon>Euthyneura</taxon>
        <taxon>Tectipleura</taxon>
        <taxon>Aplysiida</taxon>
        <taxon>Aplysioidea</taxon>
        <taxon>Aplysiidae</taxon>
        <taxon>Aplysia</taxon>
    </lineage>
</organism>
<sequence length="621" mass="68652">MIMFSRGVISLWRYKIRIVAPKAVFKSFQRKSCGENPWKDRLYSRSMAGNNNDGVDGATILVRALKQQGVEYMFGIVGVPVIEVGMAAQAEGIKFIAMRNEQAASYAASAIGYLTRKPAVCLVVSGPGLVHALAGMSNAMENCWPLIVVGGSCDQDQEAMGGFQEYSQVEAARQYSKFSARPSSIDKIPYFIEKAYRTSTYGRPGPCYIDMSGDMIMGKVQEEKVRYLPPCPPPPAVFADPDKIKDAIDLITYAEKPLVIVGKGAAYAQAEDEIYSLVVDTKLPFLPTPMGKGVLPDTHELCVSAARSRALQEADLIILLGARLNWMLHFGAPPRFNPKVKIIQVDISLEEMGNNVMPAIALPGDITSVVKQLNEELHRRPGQFKFNQKAPWWNTLKGKIEANQKNVQAMSQDVTVPMNYYAAYSEVQSAIPQNSLIVNEGSNTMDIGRTMLPNLLPRHRLDAGTFGTMGVGLGFALAAAIWCRDYQPNKRVVCVEGDSAFGFSGMEIETMARYRLPVIIVIFNNNGITFGLKDEMWENAEQSGDLLLTVPPTALQPNTRYEKLIEAFGGKGYFARTKSELKKSMEAAVRDTKNASIINVMIDPMSQRKTQEFFWLTKSNL</sequence>
<comment type="catalytic activity">
    <reaction evidence="10">
        <text>2-hydroxyoctadecanoyl-CoA = heptadecanal + formyl-CoA</text>
        <dbReference type="Rhea" id="RHEA:55196"/>
        <dbReference type="ChEBI" id="CHEBI:57376"/>
        <dbReference type="ChEBI" id="CHEBI:74116"/>
        <dbReference type="ChEBI" id="CHEBI:138631"/>
    </reaction>
    <physiologicalReaction direction="left-to-right" evidence="10">
        <dbReference type="Rhea" id="RHEA:55197"/>
    </physiologicalReaction>
</comment>
<name>A0ABM0ZYB7_APLCA</name>
<dbReference type="EC" id="4.1.2.63" evidence="9"/>
<feature type="domain" description="Thiamine pyrophosphate enzyme central" evidence="13">
    <location>
        <begin position="244"/>
        <end position="373"/>
    </location>
</feature>
<comment type="catalytic activity">
    <reaction evidence="7">
        <text>a 2-hydroxy-3-methyl fatty acyl-CoA = a 2-methyl-branched fatty aldehyde + formyl-CoA</text>
        <dbReference type="Rhea" id="RHEA:25375"/>
        <dbReference type="ChEBI" id="CHEBI:49188"/>
        <dbReference type="ChEBI" id="CHEBI:57376"/>
        <dbReference type="ChEBI" id="CHEBI:58783"/>
        <dbReference type="EC" id="4.1.2.63"/>
    </reaction>
    <physiologicalReaction direction="left-to-right" evidence="7">
        <dbReference type="Rhea" id="RHEA:25376"/>
    </physiologicalReaction>
</comment>
<keyword evidence="5 11" id="KW-0786">Thiamine pyrophosphate</keyword>
<keyword evidence="6 17" id="KW-0456">Lyase</keyword>
<protein>
    <recommendedName>
        <fullName evidence="9">2-hydroxyacyl-CoA lyase</fullName>
        <ecNumber evidence="9">4.1.2.63</ecNumber>
    </recommendedName>
</protein>
<evidence type="ECO:0000259" key="14">
    <source>
        <dbReference type="Pfam" id="PF02775"/>
    </source>
</evidence>
<evidence type="ECO:0000313" key="16">
    <source>
        <dbReference type="Proteomes" id="UP000694888"/>
    </source>
</evidence>
<accession>A0ABM0ZYB7</accession>
<dbReference type="InterPro" id="IPR012000">
    <property type="entry name" value="Thiamin_PyroP_enz_cen_dom"/>
</dbReference>
<dbReference type="SUPFAM" id="SSF52467">
    <property type="entry name" value="DHS-like NAD/FAD-binding domain"/>
    <property type="match status" value="1"/>
</dbReference>
<evidence type="ECO:0000256" key="10">
    <source>
        <dbReference type="ARBA" id="ARBA00048738"/>
    </source>
</evidence>
<dbReference type="NCBIfam" id="NF006721">
    <property type="entry name" value="PRK09259.1"/>
    <property type="match status" value="1"/>
</dbReference>
<keyword evidence="12" id="KW-0812">Transmembrane</keyword>
<feature type="domain" description="Thiamine pyrophosphate enzyme N-terminal TPP-binding" evidence="15">
    <location>
        <begin position="56"/>
        <end position="170"/>
    </location>
</feature>
<proteinExistence type="inferred from homology"/>
<dbReference type="PANTHER" id="PTHR43710">
    <property type="entry name" value="2-HYDROXYACYL-COA LYASE"/>
    <property type="match status" value="1"/>
</dbReference>
<evidence type="ECO:0000313" key="17">
    <source>
        <dbReference type="RefSeq" id="XP_012937041.1"/>
    </source>
</evidence>
<comment type="catalytic activity">
    <reaction evidence="8">
        <text>an (R)-2-hydroxy-long-chain-fatty acyl-CoA = a long-chain fatty aldehyde + formyl-CoA</text>
        <dbReference type="Rhea" id="RHEA:67444"/>
        <dbReference type="ChEBI" id="CHEBI:17176"/>
        <dbReference type="ChEBI" id="CHEBI:57376"/>
        <dbReference type="ChEBI" id="CHEBI:170012"/>
        <dbReference type="EC" id="4.1.2.63"/>
    </reaction>
    <physiologicalReaction direction="left-to-right" evidence="8">
        <dbReference type="Rhea" id="RHEA:67445"/>
    </physiologicalReaction>
</comment>
<dbReference type="GO" id="GO:0016829">
    <property type="term" value="F:lyase activity"/>
    <property type="evidence" value="ECO:0007669"/>
    <property type="project" value="UniProtKB-KW"/>
</dbReference>
<evidence type="ECO:0000256" key="2">
    <source>
        <dbReference type="ARBA" id="ARBA00007812"/>
    </source>
</evidence>